<evidence type="ECO:0000313" key="7">
    <source>
        <dbReference type="EnsemblPlants" id="Kaladp1204s0002.1.v1.1"/>
    </source>
</evidence>
<dbReference type="GO" id="GO:0016757">
    <property type="term" value="F:glycosyltransferase activity"/>
    <property type="evidence" value="ECO:0007669"/>
    <property type="project" value="UniProtKB-KW"/>
</dbReference>
<dbReference type="SUPFAM" id="SSF53756">
    <property type="entry name" value="UDP-Glycosyltransferase/glycogen phosphorylase"/>
    <property type="match status" value="1"/>
</dbReference>
<dbReference type="GO" id="GO:0000139">
    <property type="term" value="C:Golgi membrane"/>
    <property type="evidence" value="ECO:0007669"/>
    <property type="project" value="UniProtKB-SubCell"/>
</dbReference>
<sequence>MEKRFKVWSYKEGEPPLFHDGPLNDIYSIEGQFISELEAPGCPFRAQTPDNALAYFLPVSIVNIIRFVYRPYTTYSRHMLQNIVADYIRVLAQKYPYWNRSGGADHFLVSCHDWAPEISTHRPEVYRDFIRVLCNANSTEGFNPSRDVSLPELYLHRGSLTRSHPGSPPQNRSILAFFAGGDHGHVRKLLFQHWKDKDEEIQVHGYLPKHLSYTNLMRQSMFCLCPSGYEVASPRLVESILSGCVPVVVSDSYVLPFSDVLAWSEFSVPVPVRRIPEIKRILKGISDEKYRKMQRNVLLVQRHFALHRPAKPFDIIHMIMHSIWLRRLNVKLPPVII</sequence>
<comment type="similarity">
    <text evidence="2">Belongs to the glycosyltransferase 47 family.</text>
</comment>
<keyword evidence="8" id="KW-1185">Reference proteome</keyword>
<evidence type="ECO:0000259" key="6">
    <source>
        <dbReference type="Pfam" id="PF03016"/>
    </source>
</evidence>
<reference evidence="7" key="1">
    <citation type="submission" date="2021-01" db="UniProtKB">
        <authorList>
            <consortium name="EnsemblPlants"/>
        </authorList>
    </citation>
    <scope>IDENTIFICATION</scope>
</reference>
<evidence type="ECO:0000256" key="2">
    <source>
        <dbReference type="ARBA" id="ARBA00010271"/>
    </source>
</evidence>
<evidence type="ECO:0000313" key="8">
    <source>
        <dbReference type="Proteomes" id="UP000594263"/>
    </source>
</evidence>
<evidence type="ECO:0000256" key="5">
    <source>
        <dbReference type="ARBA" id="ARBA00023034"/>
    </source>
</evidence>
<protein>
    <recommendedName>
        <fullName evidence="6">Exostosin GT47 domain-containing protein</fullName>
    </recommendedName>
</protein>
<evidence type="ECO:0000256" key="1">
    <source>
        <dbReference type="ARBA" id="ARBA00004323"/>
    </source>
</evidence>
<keyword evidence="4" id="KW-0812">Transmembrane</keyword>
<dbReference type="PANTHER" id="PTHR11062:SF365">
    <property type="entry name" value="EXOSTOSIN GT47 DOMAIN-CONTAINING PROTEIN"/>
    <property type="match status" value="1"/>
</dbReference>
<proteinExistence type="inferred from homology"/>
<comment type="subcellular location">
    <subcellularLocation>
        <location evidence="1">Golgi apparatus membrane</location>
        <topology evidence="1">Single-pass type II membrane protein</topology>
    </subcellularLocation>
</comment>
<dbReference type="EnsemblPlants" id="Kaladp1204s0002.1.v1.1">
    <property type="protein sequence ID" value="Kaladp1204s0002.1.v1.1"/>
    <property type="gene ID" value="Kaladp1204s0002.v1.1"/>
</dbReference>
<dbReference type="OMA" id="PAKPYDI"/>
<dbReference type="InterPro" id="IPR040911">
    <property type="entry name" value="Exostosin_GT47"/>
</dbReference>
<dbReference type="Proteomes" id="UP000594263">
    <property type="component" value="Unplaced"/>
</dbReference>
<evidence type="ECO:0000256" key="4">
    <source>
        <dbReference type="ARBA" id="ARBA00022968"/>
    </source>
</evidence>
<feature type="domain" description="Exostosin GT47" evidence="6">
    <location>
        <begin position="2"/>
        <end position="283"/>
    </location>
</feature>
<accession>A0A7N0VLV8</accession>
<keyword evidence="3" id="KW-0328">Glycosyltransferase</keyword>
<evidence type="ECO:0000256" key="3">
    <source>
        <dbReference type="ARBA" id="ARBA00022676"/>
    </source>
</evidence>
<dbReference type="Pfam" id="PF03016">
    <property type="entry name" value="Exostosin_GT47"/>
    <property type="match status" value="1"/>
</dbReference>
<keyword evidence="4" id="KW-0735">Signal-anchor</keyword>
<dbReference type="PANTHER" id="PTHR11062">
    <property type="entry name" value="EXOSTOSIN HEPARAN SULFATE GLYCOSYLTRANSFERASE -RELATED"/>
    <property type="match status" value="1"/>
</dbReference>
<organism evidence="7 8">
    <name type="scientific">Kalanchoe fedtschenkoi</name>
    <name type="common">Lavender scallops</name>
    <name type="synonym">South American air plant</name>
    <dbReference type="NCBI Taxonomy" id="63787"/>
    <lineage>
        <taxon>Eukaryota</taxon>
        <taxon>Viridiplantae</taxon>
        <taxon>Streptophyta</taxon>
        <taxon>Embryophyta</taxon>
        <taxon>Tracheophyta</taxon>
        <taxon>Spermatophyta</taxon>
        <taxon>Magnoliopsida</taxon>
        <taxon>eudicotyledons</taxon>
        <taxon>Gunneridae</taxon>
        <taxon>Pentapetalae</taxon>
        <taxon>Saxifragales</taxon>
        <taxon>Crassulaceae</taxon>
        <taxon>Kalanchoe</taxon>
    </lineage>
</organism>
<dbReference type="AlphaFoldDB" id="A0A7N0VLV8"/>
<keyword evidence="3" id="KW-0808">Transferase</keyword>
<keyword evidence="5" id="KW-0333">Golgi apparatus</keyword>
<dbReference type="Gramene" id="Kaladp1204s0002.1.v1.1">
    <property type="protein sequence ID" value="Kaladp1204s0002.1.v1.1"/>
    <property type="gene ID" value="Kaladp1204s0002.v1.1"/>
</dbReference>
<name>A0A7N0VLV8_KALFE</name>
<dbReference type="InterPro" id="IPR004263">
    <property type="entry name" value="Exostosin"/>
</dbReference>